<proteinExistence type="predicted"/>
<feature type="region of interest" description="Disordered" evidence="1">
    <location>
        <begin position="1"/>
        <end position="36"/>
    </location>
</feature>
<reference evidence="3 4" key="1">
    <citation type="journal article" date="2021" name="Hortic Res">
        <title>Chromosome-scale assembly of the Dendrobium chrysotoxum genome enhances the understanding of orchid evolution.</title>
        <authorList>
            <person name="Zhang Y."/>
            <person name="Zhang G.Q."/>
            <person name="Zhang D."/>
            <person name="Liu X.D."/>
            <person name="Xu X.Y."/>
            <person name="Sun W.H."/>
            <person name="Yu X."/>
            <person name="Zhu X."/>
            <person name="Wang Z.W."/>
            <person name="Zhao X."/>
            <person name="Zhong W.Y."/>
            <person name="Chen H."/>
            <person name="Yin W.L."/>
            <person name="Huang T."/>
            <person name="Niu S.C."/>
            <person name="Liu Z.J."/>
        </authorList>
    </citation>
    <scope>NUCLEOTIDE SEQUENCE [LARGE SCALE GENOMIC DNA]</scope>
    <source>
        <strain evidence="3">Lindl</strain>
    </source>
</reference>
<evidence type="ECO:0000313" key="3">
    <source>
        <dbReference type="EMBL" id="KAH0466129.1"/>
    </source>
</evidence>
<dbReference type="Proteomes" id="UP000775213">
    <property type="component" value="Unassembled WGS sequence"/>
</dbReference>
<dbReference type="EMBL" id="JAGFBR010000006">
    <property type="protein sequence ID" value="KAH0466129.1"/>
    <property type="molecule type" value="Genomic_DNA"/>
</dbReference>
<evidence type="ECO:0008006" key="5">
    <source>
        <dbReference type="Google" id="ProtNLM"/>
    </source>
</evidence>
<evidence type="ECO:0000256" key="1">
    <source>
        <dbReference type="SAM" id="MobiDB-lite"/>
    </source>
</evidence>
<keyword evidence="4" id="KW-1185">Reference proteome</keyword>
<sequence>MESKIAARSSLQMKKSHNKGRNIRRKEKTRRKPMVQRGQVNYRITALAMHAISSVIWKAT</sequence>
<comment type="caution">
    <text evidence="3">The sequence shown here is derived from an EMBL/GenBank/DDBJ whole genome shotgun (WGS) entry which is preliminary data.</text>
</comment>
<feature type="compositionally biased region" description="Basic residues" evidence="1">
    <location>
        <begin position="14"/>
        <end position="34"/>
    </location>
</feature>
<feature type="transmembrane region" description="Helical" evidence="2">
    <location>
        <begin position="40"/>
        <end position="57"/>
    </location>
</feature>
<keyword evidence="2" id="KW-1133">Transmembrane helix</keyword>
<dbReference type="AlphaFoldDB" id="A0AAV7HEC8"/>
<keyword evidence="2" id="KW-0472">Membrane</keyword>
<evidence type="ECO:0000313" key="4">
    <source>
        <dbReference type="Proteomes" id="UP000775213"/>
    </source>
</evidence>
<accession>A0AAV7HEC8</accession>
<protein>
    <recommendedName>
        <fullName evidence="5">60S ribosomal protein L29</fullName>
    </recommendedName>
</protein>
<gene>
    <name evidence="3" type="ORF">IEQ34_006232</name>
</gene>
<evidence type="ECO:0000256" key="2">
    <source>
        <dbReference type="SAM" id="Phobius"/>
    </source>
</evidence>
<keyword evidence="2" id="KW-0812">Transmembrane</keyword>
<organism evidence="3 4">
    <name type="scientific">Dendrobium chrysotoxum</name>
    <name type="common">Orchid</name>
    <dbReference type="NCBI Taxonomy" id="161865"/>
    <lineage>
        <taxon>Eukaryota</taxon>
        <taxon>Viridiplantae</taxon>
        <taxon>Streptophyta</taxon>
        <taxon>Embryophyta</taxon>
        <taxon>Tracheophyta</taxon>
        <taxon>Spermatophyta</taxon>
        <taxon>Magnoliopsida</taxon>
        <taxon>Liliopsida</taxon>
        <taxon>Asparagales</taxon>
        <taxon>Orchidaceae</taxon>
        <taxon>Epidendroideae</taxon>
        <taxon>Malaxideae</taxon>
        <taxon>Dendrobiinae</taxon>
        <taxon>Dendrobium</taxon>
    </lineage>
</organism>
<name>A0AAV7HEC8_DENCH</name>